<gene>
    <name evidence="3" type="ORF">FHR84_001520</name>
</gene>
<feature type="compositionally biased region" description="Polar residues" evidence="1">
    <location>
        <begin position="356"/>
        <end position="392"/>
    </location>
</feature>
<feature type="region of interest" description="Disordered" evidence="1">
    <location>
        <begin position="299"/>
        <end position="400"/>
    </location>
</feature>
<dbReference type="Proteomes" id="UP000548304">
    <property type="component" value="Unassembled WGS sequence"/>
</dbReference>
<organism evidence="3 4">
    <name type="scientific">Actinopolyspora biskrensis</name>
    <dbReference type="NCBI Taxonomy" id="1470178"/>
    <lineage>
        <taxon>Bacteria</taxon>
        <taxon>Bacillati</taxon>
        <taxon>Actinomycetota</taxon>
        <taxon>Actinomycetes</taxon>
        <taxon>Actinopolysporales</taxon>
        <taxon>Actinopolysporaceae</taxon>
        <taxon>Actinopolyspora</taxon>
    </lineage>
</organism>
<accession>A0A852YVX1</accession>
<protein>
    <recommendedName>
        <fullName evidence="2">DNA primase/polymerase bifunctional N-terminal domain-containing protein</fullName>
    </recommendedName>
</protein>
<evidence type="ECO:0000256" key="1">
    <source>
        <dbReference type="SAM" id="MobiDB-lite"/>
    </source>
</evidence>
<dbReference type="RefSeq" id="WP_179534703.1">
    <property type="nucleotide sequence ID" value="NZ_JACBYW010000002.1"/>
</dbReference>
<dbReference type="Pfam" id="PF09250">
    <property type="entry name" value="Prim-Pol"/>
    <property type="match status" value="1"/>
</dbReference>
<dbReference type="SMART" id="SM00943">
    <property type="entry name" value="Prim-Pol"/>
    <property type="match status" value="1"/>
</dbReference>
<name>A0A852YVX1_9ACTN</name>
<dbReference type="AlphaFoldDB" id="A0A852YVX1"/>
<evidence type="ECO:0000259" key="2">
    <source>
        <dbReference type="SMART" id="SM00943"/>
    </source>
</evidence>
<comment type="caution">
    <text evidence="3">The sequence shown here is derived from an EMBL/GenBank/DDBJ whole genome shotgun (WGS) entry which is preliminary data.</text>
</comment>
<keyword evidence="4" id="KW-1185">Reference proteome</keyword>
<dbReference type="EMBL" id="JACBYW010000002">
    <property type="protein sequence ID" value="NYH78198.1"/>
    <property type="molecule type" value="Genomic_DNA"/>
</dbReference>
<evidence type="ECO:0000313" key="3">
    <source>
        <dbReference type="EMBL" id="NYH78198.1"/>
    </source>
</evidence>
<feature type="domain" description="DNA primase/polymerase bifunctional N-terminal" evidence="2">
    <location>
        <begin position="8"/>
        <end position="209"/>
    </location>
</feature>
<dbReference type="CDD" id="cd04859">
    <property type="entry name" value="Prim_Pol"/>
    <property type="match status" value="1"/>
</dbReference>
<sequence length="400" mass="43556">MSSPYDVACWLAGHDFAVFPLRPHGKRPFGNCRSCGNGRCTLHECPCLANDRPCHGLLAATTDLGQVTRWWRYTPKANIGIHTGRSGLVVLDLDRKPGPPAPAARDVPTPVTDGLQALHAITAAEQVPWPDTLTVCTPSEGRHLYFRCPEGLSVSSDASGRMGHQIDIRAEGGYVVAPGCEIYSPPEDREGTYQRCSHTTGIADLPEWLCNRALPPPPAQPEPRQAPNLPAALPGRHTETYWRRIWHDELDKVETRPGERWRLLYAAARRLANLATHDQAPWSETEATEALLAAALRRRQHTGKPTEEAIARRNITRGWQRGTRDTPDSLHGLGRTRPSGRAETPAEPSRGGTGQLRKQSSGACGRLSGSTTDTAGRGGSSDQRPNTPPTDQHSSHEGAA</sequence>
<proteinExistence type="predicted"/>
<reference evidence="3 4" key="1">
    <citation type="submission" date="2020-07" db="EMBL/GenBank/DDBJ databases">
        <title>Genomic Encyclopedia of Type Strains, Phase III (KMG-III): the genomes of soil and plant-associated and newly described type strains.</title>
        <authorList>
            <person name="Whitman W."/>
        </authorList>
    </citation>
    <scope>NUCLEOTIDE SEQUENCE [LARGE SCALE GENOMIC DNA]</scope>
    <source>
        <strain evidence="3 4">CECT 8576</strain>
    </source>
</reference>
<dbReference type="SUPFAM" id="SSF56747">
    <property type="entry name" value="Prim-pol domain"/>
    <property type="match status" value="1"/>
</dbReference>
<dbReference type="InterPro" id="IPR015330">
    <property type="entry name" value="DNA_primase/pol_bifunc_N"/>
</dbReference>
<evidence type="ECO:0000313" key="4">
    <source>
        <dbReference type="Proteomes" id="UP000548304"/>
    </source>
</evidence>
<feature type="region of interest" description="Disordered" evidence="1">
    <location>
        <begin position="215"/>
        <end position="234"/>
    </location>
</feature>